<feature type="compositionally biased region" description="Basic and acidic residues" evidence="9">
    <location>
        <begin position="26"/>
        <end position="36"/>
    </location>
</feature>
<dbReference type="InterPro" id="IPR031972">
    <property type="entry name" value="CSRNP_N"/>
</dbReference>
<feature type="region of interest" description="Disordered" evidence="9">
    <location>
        <begin position="1"/>
        <end position="101"/>
    </location>
</feature>
<evidence type="ECO:0000313" key="12">
    <source>
        <dbReference type="WBParaSite" id="Pan_g10516.t1"/>
    </source>
</evidence>
<evidence type="ECO:0000256" key="1">
    <source>
        <dbReference type="ARBA" id="ARBA00004123"/>
    </source>
</evidence>
<evidence type="ECO:0000256" key="2">
    <source>
        <dbReference type="ARBA" id="ARBA00008548"/>
    </source>
</evidence>
<dbReference type="GO" id="GO:0000981">
    <property type="term" value="F:DNA-binding transcription factor activity, RNA polymerase II-specific"/>
    <property type="evidence" value="ECO:0007669"/>
    <property type="project" value="TreeGrafter"/>
</dbReference>
<evidence type="ECO:0000256" key="4">
    <source>
        <dbReference type="ARBA" id="ARBA00023015"/>
    </source>
</evidence>
<dbReference type="InterPro" id="IPR023260">
    <property type="entry name" value="Cys/Ser-rich_nuc_prot"/>
</dbReference>
<evidence type="ECO:0000259" key="10">
    <source>
        <dbReference type="Pfam" id="PF16019"/>
    </source>
</evidence>
<dbReference type="WBParaSite" id="Pan_g10516.t1">
    <property type="protein sequence ID" value="Pan_g10516.t1"/>
    <property type="gene ID" value="Pan_g10516"/>
</dbReference>
<sequence length="586" mass="65720">MSVDSLMDVTNFEEQYTLPDDDEPSEELRAKREKFLLTRTLPVENSDDQPELVPRTTIPRRGRNLIKSFSASHSSSNESADVGPEAGPSQRTSRRLQEKKKKKVHFGEVHVFYFGRQQAYSVVPSKEGASLGMEDEHHDAKKYTFDGFTRARYRDNEKKWNKIKKYIQEQRKKPIPSEIRRSPRRTVTFAANLTTTKPPSIEYDALDAEIVVQQVVRSMVDAVAEGIEHEEKESSSDEEEVLPANRPVYLIPLEKHIRHALLSTANVQPDPTDFEDCKDIRDSRSKCGCSCTDGICDPATCECSLSGIKCQVDQDGFPCPCDELNCANKEGRVEFSPSRVRTHYLSTIKLLKDTEKVKFEPTSTLPRHIKFPNSDDESGTSTSYLATPPPPIYKTHKPDFVKSLSLDAVDVNLNPVHETVTTVVVEEKSDEAGANCEPPAPPPPTTVNVVEVAEVEKKKFPVTPTYKRERNASVSDFETPTKKVCEEVPEPTLVPFEEEEAESKEEFLFPTIESFLKSPPPPMKPAIRTSPRKRLETRTPTSTSIVVVGNVLQGTPQKPAKPTMPTARSVALNFSQTIDEDNESIS</sequence>
<evidence type="ECO:0000256" key="6">
    <source>
        <dbReference type="ARBA" id="ARBA00023159"/>
    </source>
</evidence>
<dbReference type="AlphaFoldDB" id="A0A7E4UN65"/>
<accession>A0A7E4UN65</accession>
<dbReference type="GO" id="GO:0006915">
    <property type="term" value="P:apoptotic process"/>
    <property type="evidence" value="ECO:0007669"/>
    <property type="project" value="UniProtKB-KW"/>
</dbReference>
<feature type="compositionally biased region" description="Low complexity" evidence="9">
    <location>
        <begin position="68"/>
        <end position="79"/>
    </location>
</feature>
<evidence type="ECO:0000256" key="3">
    <source>
        <dbReference type="ARBA" id="ARBA00022703"/>
    </source>
</evidence>
<evidence type="ECO:0000256" key="7">
    <source>
        <dbReference type="ARBA" id="ARBA00023163"/>
    </source>
</evidence>
<evidence type="ECO:0000256" key="5">
    <source>
        <dbReference type="ARBA" id="ARBA00023125"/>
    </source>
</evidence>
<reference evidence="12" key="2">
    <citation type="submission" date="2020-10" db="UniProtKB">
        <authorList>
            <consortium name="WormBaseParasite"/>
        </authorList>
    </citation>
    <scope>IDENTIFICATION</scope>
</reference>
<proteinExistence type="inferred from homology"/>
<dbReference type="Proteomes" id="UP000492821">
    <property type="component" value="Unassembled WGS sequence"/>
</dbReference>
<evidence type="ECO:0000256" key="8">
    <source>
        <dbReference type="ARBA" id="ARBA00023242"/>
    </source>
</evidence>
<organism evidence="11 12">
    <name type="scientific">Panagrellus redivivus</name>
    <name type="common">Microworm</name>
    <dbReference type="NCBI Taxonomy" id="6233"/>
    <lineage>
        <taxon>Eukaryota</taxon>
        <taxon>Metazoa</taxon>
        <taxon>Ecdysozoa</taxon>
        <taxon>Nematoda</taxon>
        <taxon>Chromadorea</taxon>
        <taxon>Rhabditida</taxon>
        <taxon>Tylenchina</taxon>
        <taxon>Panagrolaimomorpha</taxon>
        <taxon>Panagrolaimoidea</taxon>
        <taxon>Panagrolaimidae</taxon>
        <taxon>Panagrellus</taxon>
    </lineage>
</organism>
<keyword evidence="8" id="KW-0539">Nucleus</keyword>
<keyword evidence="7" id="KW-0804">Transcription</keyword>
<comment type="subcellular location">
    <subcellularLocation>
        <location evidence="1">Nucleus</location>
    </subcellularLocation>
</comment>
<dbReference type="GO" id="GO:0005634">
    <property type="term" value="C:nucleus"/>
    <property type="evidence" value="ECO:0007669"/>
    <property type="project" value="UniProtKB-SubCell"/>
</dbReference>
<evidence type="ECO:0000313" key="11">
    <source>
        <dbReference type="Proteomes" id="UP000492821"/>
    </source>
</evidence>
<keyword evidence="5" id="KW-0238">DNA-binding</keyword>
<dbReference type="PRINTS" id="PR02031">
    <property type="entry name" value="CYSSERRICHNP"/>
</dbReference>
<comment type="similarity">
    <text evidence="2">Belongs to the AXUD1 family.</text>
</comment>
<dbReference type="PANTHER" id="PTHR13580:SF9">
    <property type="entry name" value="AXIN1 UP-REGULATED 1, ISOFORM A"/>
    <property type="match status" value="1"/>
</dbReference>
<feature type="domain" description="Cysteine/serine-rich nuclear protein N-terminal" evidence="10">
    <location>
        <begin position="99"/>
        <end position="352"/>
    </location>
</feature>
<keyword evidence="6" id="KW-0010">Activator</keyword>
<keyword evidence="11" id="KW-1185">Reference proteome</keyword>
<feature type="region of interest" description="Disordered" evidence="9">
    <location>
        <begin position="514"/>
        <end position="542"/>
    </location>
</feature>
<reference evidence="11" key="1">
    <citation type="journal article" date="2013" name="Genetics">
        <title>The draft genome and transcriptome of Panagrellus redivivus are shaped by the harsh demands of a free-living lifestyle.</title>
        <authorList>
            <person name="Srinivasan J."/>
            <person name="Dillman A.R."/>
            <person name="Macchietto M.G."/>
            <person name="Heikkinen L."/>
            <person name="Lakso M."/>
            <person name="Fracchia K.M."/>
            <person name="Antoshechkin I."/>
            <person name="Mortazavi A."/>
            <person name="Wong G."/>
            <person name="Sternberg P.W."/>
        </authorList>
    </citation>
    <scope>NUCLEOTIDE SEQUENCE [LARGE SCALE GENOMIC DNA]</scope>
    <source>
        <strain evidence="11">MT8872</strain>
    </source>
</reference>
<dbReference type="PANTHER" id="PTHR13580">
    <property type="entry name" value="TGF-BETA INDUCED APOPTOSIS PROTEIN"/>
    <property type="match status" value="1"/>
</dbReference>
<keyword evidence="3" id="KW-0053">Apoptosis</keyword>
<protein>
    <submittedName>
        <fullName evidence="12">CSRNP_N domain-containing protein</fullName>
    </submittedName>
</protein>
<keyword evidence="4" id="KW-0805">Transcription regulation</keyword>
<feature type="compositionally biased region" description="Basic residues" evidence="9">
    <location>
        <begin position="92"/>
        <end position="101"/>
    </location>
</feature>
<dbReference type="GO" id="GO:0043565">
    <property type="term" value="F:sequence-specific DNA binding"/>
    <property type="evidence" value="ECO:0007669"/>
    <property type="project" value="TreeGrafter"/>
</dbReference>
<dbReference type="Pfam" id="PF16019">
    <property type="entry name" value="CSRNP_N"/>
    <property type="match status" value="1"/>
</dbReference>
<name>A0A7E4UN65_PANRE</name>
<evidence type="ECO:0000256" key="9">
    <source>
        <dbReference type="SAM" id="MobiDB-lite"/>
    </source>
</evidence>